<evidence type="ECO:0000313" key="1">
    <source>
        <dbReference type="EMBL" id="GAA4695868.1"/>
    </source>
</evidence>
<sequence>MSEGVGYDGLVRVHVSPSLGLRVITMHIDGHEVDVRYFGTREVRVRSGPHLAILYSMWLWRHGEVELLVDVAPGKVTDVYYAPPHHHLAKGSVGLVPQRGKGLAIAVGQIVLALGLAVSPLLVDLVDHLTG</sequence>
<dbReference type="Proteomes" id="UP001500843">
    <property type="component" value="Unassembled WGS sequence"/>
</dbReference>
<dbReference type="RefSeq" id="WP_253870917.1">
    <property type="nucleotide sequence ID" value="NZ_BAABHM010000007.1"/>
</dbReference>
<reference evidence="2" key="1">
    <citation type="journal article" date="2019" name="Int. J. Syst. Evol. Microbiol.">
        <title>The Global Catalogue of Microorganisms (GCM) 10K type strain sequencing project: providing services to taxonomists for standard genome sequencing and annotation.</title>
        <authorList>
            <consortium name="The Broad Institute Genomics Platform"/>
            <consortium name="The Broad Institute Genome Sequencing Center for Infectious Disease"/>
            <person name="Wu L."/>
            <person name="Ma J."/>
        </authorList>
    </citation>
    <scope>NUCLEOTIDE SEQUENCE [LARGE SCALE GENOMIC DNA]</scope>
    <source>
        <strain evidence="2">JCM 17975</strain>
    </source>
</reference>
<organism evidence="1 2">
    <name type="scientific">Promicromonospora umidemergens</name>
    <dbReference type="NCBI Taxonomy" id="629679"/>
    <lineage>
        <taxon>Bacteria</taxon>
        <taxon>Bacillati</taxon>
        <taxon>Actinomycetota</taxon>
        <taxon>Actinomycetes</taxon>
        <taxon>Micrococcales</taxon>
        <taxon>Promicromonosporaceae</taxon>
        <taxon>Promicromonospora</taxon>
    </lineage>
</organism>
<name>A0ABP8WVU8_9MICO</name>
<dbReference type="EMBL" id="BAABHM010000007">
    <property type="protein sequence ID" value="GAA4695868.1"/>
    <property type="molecule type" value="Genomic_DNA"/>
</dbReference>
<proteinExistence type="predicted"/>
<evidence type="ECO:0000313" key="2">
    <source>
        <dbReference type="Proteomes" id="UP001500843"/>
    </source>
</evidence>
<comment type="caution">
    <text evidence="1">The sequence shown here is derived from an EMBL/GenBank/DDBJ whole genome shotgun (WGS) entry which is preliminary data.</text>
</comment>
<accession>A0ABP8WVU8</accession>
<gene>
    <name evidence="1" type="ORF">GCM10023198_14820</name>
</gene>
<keyword evidence="2" id="KW-1185">Reference proteome</keyword>
<protein>
    <submittedName>
        <fullName evidence="1">Uncharacterized protein</fullName>
    </submittedName>
</protein>